<dbReference type="UniPathway" id="UPA00823">
    <property type="reaction ID" value="UER00788"/>
</dbReference>
<dbReference type="PRINTS" id="PR00378">
    <property type="entry name" value="LIIMPHPHTASE"/>
</dbReference>
<evidence type="ECO:0000313" key="8">
    <source>
        <dbReference type="Proteomes" id="UP000178530"/>
    </source>
</evidence>
<evidence type="ECO:0000256" key="5">
    <source>
        <dbReference type="ARBA" id="ARBA00022842"/>
    </source>
</evidence>
<dbReference type="GO" id="GO:0006021">
    <property type="term" value="P:inositol biosynthetic process"/>
    <property type="evidence" value="ECO:0007669"/>
    <property type="project" value="UniProtKB-UniPathway"/>
</dbReference>
<dbReference type="SUPFAM" id="SSF56655">
    <property type="entry name" value="Carbohydrate phosphatase"/>
    <property type="match status" value="1"/>
</dbReference>
<gene>
    <name evidence="7" type="ORF">A3E32_00450</name>
</gene>
<dbReference type="AlphaFoldDB" id="A0A1G2TQ75"/>
<evidence type="ECO:0000313" key="7">
    <source>
        <dbReference type="EMBL" id="OHA99323.1"/>
    </source>
</evidence>
<feature type="binding site" evidence="6">
    <location>
        <position position="86"/>
    </location>
    <ligand>
        <name>Mg(2+)</name>
        <dbReference type="ChEBI" id="CHEBI:18420"/>
        <label>1</label>
        <note>catalytic</note>
    </ligand>
</feature>
<dbReference type="GO" id="GO:0046854">
    <property type="term" value="P:phosphatidylinositol phosphate biosynthetic process"/>
    <property type="evidence" value="ECO:0007669"/>
    <property type="project" value="InterPro"/>
</dbReference>
<comment type="caution">
    <text evidence="7">The sequence shown here is derived from an EMBL/GenBank/DDBJ whole genome shotgun (WGS) entry which is preliminary data.</text>
</comment>
<name>A0A1G2TQ75_9BACT</name>
<dbReference type="InterPro" id="IPR020552">
    <property type="entry name" value="Inositol_monoPase_Li-sen"/>
</dbReference>
<evidence type="ECO:0000256" key="2">
    <source>
        <dbReference type="ARBA" id="ARBA00005152"/>
    </source>
</evidence>
<dbReference type="Proteomes" id="UP000178530">
    <property type="component" value="Unassembled WGS sequence"/>
</dbReference>
<dbReference type="Gene3D" id="3.30.540.10">
    <property type="entry name" value="Fructose-1,6-Bisphosphatase, subunit A, domain 1"/>
    <property type="match status" value="1"/>
</dbReference>
<evidence type="ECO:0000256" key="6">
    <source>
        <dbReference type="PIRSR" id="PIRSR600760-2"/>
    </source>
</evidence>
<evidence type="ECO:0000256" key="3">
    <source>
        <dbReference type="ARBA" id="ARBA00022723"/>
    </source>
</evidence>
<protein>
    <recommendedName>
        <fullName evidence="9">Inositol-1-monophosphatase</fullName>
    </recommendedName>
</protein>
<dbReference type="InterPro" id="IPR020583">
    <property type="entry name" value="Inositol_monoP_metal-BS"/>
</dbReference>
<feature type="binding site" evidence="6">
    <location>
        <position position="68"/>
    </location>
    <ligand>
        <name>Mg(2+)</name>
        <dbReference type="ChEBI" id="CHEBI:18420"/>
        <label>1</label>
        <note>catalytic</note>
    </ligand>
</feature>
<dbReference type="GO" id="GO:0007165">
    <property type="term" value="P:signal transduction"/>
    <property type="evidence" value="ECO:0007669"/>
    <property type="project" value="TreeGrafter"/>
</dbReference>
<organism evidence="7 8">
    <name type="scientific">Candidatus Zambryskibacteria bacterium RIFCSPHIGHO2_12_FULL_38_37</name>
    <dbReference type="NCBI Taxonomy" id="1802751"/>
    <lineage>
        <taxon>Bacteria</taxon>
        <taxon>Candidatus Zambryskiibacteriota</taxon>
    </lineage>
</organism>
<proteinExistence type="predicted"/>
<comment type="cofactor">
    <cofactor evidence="1 6">
        <name>Mg(2+)</name>
        <dbReference type="ChEBI" id="CHEBI:18420"/>
    </cofactor>
</comment>
<dbReference type="PANTHER" id="PTHR20854:SF4">
    <property type="entry name" value="INOSITOL-1-MONOPHOSPHATASE-RELATED"/>
    <property type="match status" value="1"/>
</dbReference>
<sequence>MEQNRYTFIISTIQKAGELLLESRDKHMEVSIKGGDERDLVTNVDIEINNFITERIHSTFPSEDIYSEEATKENISSGSFWSIDPIDGTKNFVRSIPLFSIVIAYVDKGTALVGAVYNPVTKELFSFEKGRGAFLNEKPIKVSDKVELKKSTIFLTTGRNKEYWDWGAKVYRFLLENAHSVRGIASSGLDICFVAAGRSESCIYGNLTAIDVIAAIGILKEAGGLVEGKSGSIDFLSKVPQTIFAVNNREILDAIKTGI</sequence>
<dbReference type="GO" id="GO:0046872">
    <property type="term" value="F:metal ion binding"/>
    <property type="evidence" value="ECO:0007669"/>
    <property type="project" value="UniProtKB-KW"/>
</dbReference>
<evidence type="ECO:0008006" key="9">
    <source>
        <dbReference type="Google" id="ProtNLM"/>
    </source>
</evidence>
<feature type="binding site" evidence="6">
    <location>
        <position position="87"/>
    </location>
    <ligand>
        <name>Mg(2+)</name>
        <dbReference type="ChEBI" id="CHEBI:18420"/>
        <label>1</label>
        <note>catalytic</note>
    </ligand>
</feature>
<evidence type="ECO:0000256" key="4">
    <source>
        <dbReference type="ARBA" id="ARBA00022801"/>
    </source>
</evidence>
<comment type="pathway">
    <text evidence="2">Polyol metabolism; myo-inositol biosynthesis; myo-inositol from D-glucose 6-phosphate: step 2/2.</text>
</comment>
<keyword evidence="3 6" id="KW-0479">Metal-binding</keyword>
<dbReference type="InterPro" id="IPR000760">
    <property type="entry name" value="Inositol_monophosphatase-like"/>
</dbReference>
<dbReference type="Gene3D" id="3.40.190.80">
    <property type="match status" value="1"/>
</dbReference>
<dbReference type="FunFam" id="3.30.540.10:FF:000003">
    <property type="entry name" value="Inositol-1-monophosphatase"/>
    <property type="match status" value="1"/>
</dbReference>
<dbReference type="EMBL" id="MHVU01000012">
    <property type="protein sequence ID" value="OHA99323.1"/>
    <property type="molecule type" value="Genomic_DNA"/>
</dbReference>
<evidence type="ECO:0000256" key="1">
    <source>
        <dbReference type="ARBA" id="ARBA00001946"/>
    </source>
</evidence>
<accession>A0A1G2TQ75</accession>
<reference evidence="7 8" key="1">
    <citation type="journal article" date="2016" name="Nat. Commun.">
        <title>Thousands of microbial genomes shed light on interconnected biogeochemical processes in an aquifer system.</title>
        <authorList>
            <person name="Anantharaman K."/>
            <person name="Brown C.T."/>
            <person name="Hug L.A."/>
            <person name="Sharon I."/>
            <person name="Castelle C.J."/>
            <person name="Probst A.J."/>
            <person name="Thomas B.C."/>
            <person name="Singh A."/>
            <person name="Wilkins M.J."/>
            <person name="Karaoz U."/>
            <person name="Brodie E.L."/>
            <person name="Williams K.H."/>
            <person name="Hubbard S.S."/>
            <person name="Banfield J.F."/>
        </authorList>
    </citation>
    <scope>NUCLEOTIDE SEQUENCE [LARGE SCALE GENOMIC DNA]</scope>
</reference>
<dbReference type="PROSITE" id="PS00629">
    <property type="entry name" value="IMP_1"/>
    <property type="match status" value="1"/>
</dbReference>
<dbReference type="Pfam" id="PF00459">
    <property type="entry name" value="Inositol_P"/>
    <property type="match status" value="1"/>
</dbReference>
<keyword evidence="5 6" id="KW-0460">Magnesium</keyword>
<dbReference type="PANTHER" id="PTHR20854">
    <property type="entry name" value="INOSITOL MONOPHOSPHATASE"/>
    <property type="match status" value="1"/>
</dbReference>
<dbReference type="GO" id="GO:0008934">
    <property type="term" value="F:inositol monophosphate 1-phosphatase activity"/>
    <property type="evidence" value="ECO:0007669"/>
    <property type="project" value="TreeGrafter"/>
</dbReference>
<dbReference type="PRINTS" id="PR00377">
    <property type="entry name" value="IMPHPHTASES"/>
</dbReference>
<feature type="binding site" evidence="6">
    <location>
        <position position="211"/>
    </location>
    <ligand>
        <name>Mg(2+)</name>
        <dbReference type="ChEBI" id="CHEBI:18420"/>
        <label>1</label>
        <note>catalytic</note>
    </ligand>
</feature>
<keyword evidence="4" id="KW-0378">Hydrolase</keyword>
<feature type="binding site" evidence="6">
    <location>
        <position position="84"/>
    </location>
    <ligand>
        <name>Mg(2+)</name>
        <dbReference type="ChEBI" id="CHEBI:18420"/>
        <label>1</label>
        <note>catalytic</note>
    </ligand>
</feature>